<dbReference type="Proteomes" id="UP001596368">
    <property type="component" value="Unassembled WGS sequence"/>
</dbReference>
<evidence type="ECO:0000313" key="4">
    <source>
        <dbReference type="Proteomes" id="UP001596368"/>
    </source>
</evidence>
<protein>
    <submittedName>
        <fullName evidence="3">Protoglobin domain-containing protein</fullName>
    </submittedName>
</protein>
<name>A0ABD5XT96_9EURY</name>
<feature type="region of interest" description="Disordered" evidence="1">
    <location>
        <begin position="1"/>
        <end position="51"/>
    </location>
</feature>
<proteinExistence type="predicted"/>
<dbReference type="InterPro" id="IPR009050">
    <property type="entry name" value="Globin-like_sf"/>
</dbReference>
<sequence>MRERDGADGRGSERTDGGVADPRAGSGPPDAGPDAGYAVSDADRRGVDGAGLADRLGIDDAEIRTRKRFTRLSAADEETLASLESTIDDVAPALVEEFYDHLTDNEEMREILGAPARGSGR</sequence>
<keyword evidence="4" id="KW-1185">Reference proteome</keyword>
<comment type="caution">
    <text evidence="3">The sequence shown here is derived from an EMBL/GenBank/DDBJ whole genome shotgun (WGS) entry which is preliminary data.</text>
</comment>
<organism evidence="3 4">
    <name type="scientific">Halobaculum litoreum</name>
    <dbReference type="NCBI Taxonomy" id="3031998"/>
    <lineage>
        <taxon>Archaea</taxon>
        <taxon>Methanobacteriati</taxon>
        <taxon>Methanobacteriota</taxon>
        <taxon>Stenosarchaea group</taxon>
        <taxon>Halobacteria</taxon>
        <taxon>Halobacteriales</taxon>
        <taxon>Haloferacaceae</taxon>
        <taxon>Halobaculum</taxon>
    </lineage>
</organism>
<dbReference type="InterPro" id="IPR044398">
    <property type="entry name" value="Globin-sensor_dom"/>
</dbReference>
<feature type="compositionally biased region" description="Basic and acidic residues" evidence="1">
    <location>
        <begin position="1"/>
        <end position="16"/>
    </location>
</feature>
<evidence type="ECO:0000259" key="2">
    <source>
        <dbReference type="Pfam" id="PF11563"/>
    </source>
</evidence>
<accession>A0ABD5XT96</accession>
<dbReference type="Pfam" id="PF11563">
    <property type="entry name" value="Protoglobin"/>
    <property type="match status" value="1"/>
</dbReference>
<evidence type="ECO:0000313" key="3">
    <source>
        <dbReference type="EMBL" id="MFC7136352.1"/>
    </source>
</evidence>
<feature type="domain" description="Globin-sensor" evidence="2">
    <location>
        <begin position="60"/>
        <end position="112"/>
    </location>
</feature>
<reference evidence="3 4" key="1">
    <citation type="journal article" date="2019" name="Int. J. Syst. Evol. Microbiol.">
        <title>The Global Catalogue of Microorganisms (GCM) 10K type strain sequencing project: providing services to taxonomists for standard genome sequencing and annotation.</title>
        <authorList>
            <consortium name="The Broad Institute Genomics Platform"/>
            <consortium name="The Broad Institute Genome Sequencing Center for Infectious Disease"/>
            <person name="Wu L."/>
            <person name="Ma J."/>
        </authorList>
    </citation>
    <scope>NUCLEOTIDE SEQUENCE [LARGE SCALE GENOMIC DNA]</scope>
    <source>
        <strain evidence="3 4">DT92</strain>
    </source>
</reference>
<dbReference type="EMBL" id="JBHSZG010000001">
    <property type="protein sequence ID" value="MFC7136352.1"/>
    <property type="molecule type" value="Genomic_DNA"/>
</dbReference>
<feature type="compositionally biased region" description="Low complexity" evidence="1">
    <location>
        <begin position="20"/>
        <end position="36"/>
    </location>
</feature>
<dbReference type="InterPro" id="IPR012292">
    <property type="entry name" value="Globin/Proto"/>
</dbReference>
<evidence type="ECO:0000256" key="1">
    <source>
        <dbReference type="SAM" id="MobiDB-lite"/>
    </source>
</evidence>
<gene>
    <name evidence="3" type="ORF">ACFQRB_06955</name>
</gene>
<dbReference type="SUPFAM" id="SSF46458">
    <property type="entry name" value="Globin-like"/>
    <property type="match status" value="1"/>
</dbReference>
<dbReference type="AlphaFoldDB" id="A0ABD5XT96"/>
<dbReference type="Gene3D" id="1.10.490.10">
    <property type="entry name" value="Globins"/>
    <property type="match status" value="1"/>
</dbReference>